<evidence type="ECO:0000313" key="2">
    <source>
        <dbReference type="EMBL" id="EKD13698.1"/>
    </source>
</evidence>
<dbReference type="InParanoid" id="K1WYL1"/>
<evidence type="ECO:0000256" key="1">
    <source>
        <dbReference type="SAM" id="MobiDB-lite"/>
    </source>
</evidence>
<dbReference type="eggNOG" id="ENOG502S0A4">
    <property type="taxonomic scope" value="Eukaryota"/>
</dbReference>
<name>K1WYL1_MARBU</name>
<dbReference type="OrthoDB" id="6021263at2759"/>
<dbReference type="AlphaFoldDB" id="K1WYL1"/>
<dbReference type="GO" id="GO:0003735">
    <property type="term" value="F:structural constituent of ribosome"/>
    <property type="evidence" value="ECO:0007669"/>
    <property type="project" value="TreeGrafter"/>
</dbReference>
<dbReference type="GeneID" id="18763834"/>
<feature type="compositionally biased region" description="Basic and acidic residues" evidence="1">
    <location>
        <begin position="167"/>
        <end position="176"/>
    </location>
</feature>
<evidence type="ECO:0008006" key="4">
    <source>
        <dbReference type="Google" id="ProtNLM"/>
    </source>
</evidence>
<gene>
    <name evidence="2" type="ORF">MBM_07899</name>
</gene>
<feature type="region of interest" description="Disordered" evidence="1">
    <location>
        <begin position="167"/>
        <end position="192"/>
    </location>
</feature>
<dbReference type="EMBL" id="JH921448">
    <property type="protein sequence ID" value="EKD13698.1"/>
    <property type="molecule type" value="Genomic_DNA"/>
</dbReference>
<dbReference type="Proteomes" id="UP000006753">
    <property type="component" value="Unassembled WGS sequence"/>
</dbReference>
<protein>
    <recommendedName>
        <fullName evidence="4">60S ribosomal protein L20</fullName>
    </recommendedName>
</protein>
<dbReference type="Pfam" id="PF12824">
    <property type="entry name" value="MRP-L20"/>
    <property type="match status" value="1"/>
</dbReference>
<dbReference type="HOGENOM" id="CLU_089054_0_0_1"/>
<evidence type="ECO:0000313" key="3">
    <source>
        <dbReference type="Proteomes" id="UP000006753"/>
    </source>
</evidence>
<proteinExistence type="predicted"/>
<dbReference type="PANTHER" id="PTHR28266:SF1">
    <property type="entry name" value="LARGE RIBOSOMAL SUBUNIT PROTEIN ML58"/>
    <property type="match status" value="1"/>
</dbReference>
<dbReference type="RefSeq" id="XP_007295788.1">
    <property type="nucleotide sequence ID" value="XM_007295726.1"/>
</dbReference>
<sequence>MDTRLFRRPALDLLAGRGQCLLSLNASSRRQQSSYRRSKQRMNIKPDQSFVLSNESPRQDHIIFNPPSSAPSVYHTPLKFLPKDDKRRQLLATTASRLQPAKTELPPKVRPNGNHLPHHHLKEADIEEIYKLHRKDPEAWGCNKLARKFNCSPFFISILLKESGVDDTKRKEERAAKRQAVMDAWGPRRRKAMEDRDKRFDLALMGQ</sequence>
<dbReference type="GO" id="GO:0005762">
    <property type="term" value="C:mitochondrial large ribosomal subunit"/>
    <property type="evidence" value="ECO:0007669"/>
    <property type="project" value="TreeGrafter"/>
</dbReference>
<dbReference type="STRING" id="1072389.K1WYL1"/>
<keyword evidence="3" id="KW-1185">Reference proteome</keyword>
<dbReference type="OMA" id="CSQFFVG"/>
<organism evidence="2 3">
    <name type="scientific">Marssonina brunnea f. sp. multigermtubi (strain MB_m1)</name>
    <name type="common">Marssonina leaf spot fungus</name>
    <dbReference type="NCBI Taxonomy" id="1072389"/>
    <lineage>
        <taxon>Eukaryota</taxon>
        <taxon>Fungi</taxon>
        <taxon>Dikarya</taxon>
        <taxon>Ascomycota</taxon>
        <taxon>Pezizomycotina</taxon>
        <taxon>Leotiomycetes</taxon>
        <taxon>Helotiales</taxon>
        <taxon>Drepanopezizaceae</taxon>
        <taxon>Drepanopeziza</taxon>
    </lineage>
</organism>
<accession>K1WYL1</accession>
<dbReference type="KEGG" id="mbe:MBM_07899"/>
<dbReference type="PANTHER" id="PTHR28266">
    <property type="entry name" value="54S RIBOSOMAL PROTEIN L20, MITOCHONDRIAL"/>
    <property type="match status" value="1"/>
</dbReference>
<reference evidence="2 3" key="1">
    <citation type="journal article" date="2012" name="BMC Genomics">
        <title>Sequencing the genome of Marssonina brunnea reveals fungus-poplar co-evolution.</title>
        <authorList>
            <person name="Zhu S."/>
            <person name="Cao Y.-Z."/>
            <person name="Jiang C."/>
            <person name="Tan B.-Y."/>
            <person name="Wang Z."/>
            <person name="Feng S."/>
            <person name="Zhang L."/>
            <person name="Su X.-H."/>
            <person name="Brejova B."/>
            <person name="Vinar T."/>
            <person name="Xu M."/>
            <person name="Wang M.-X."/>
            <person name="Zhang S.-G."/>
            <person name="Huang M.-R."/>
            <person name="Wu R."/>
            <person name="Zhou Y."/>
        </authorList>
    </citation>
    <scope>NUCLEOTIDE SEQUENCE [LARGE SCALE GENOMIC DNA]</scope>
    <source>
        <strain evidence="2 3">MB_m1</strain>
    </source>
</reference>
<dbReference type="InterPro" id="IPR024388">
    <property type="entry name" value="Ribosomal_mL58"/>
</dbReference>
<dbReference type="FunCoup" id="K1WYL1">
    <property type="interactions" value="120"/>
</dbReference>